<dbReference type="InterPro" id="IPR013602">
    <property type="entry name" value="Dynein_heavy_linker"/>
</dbReference>
<dbReference type="PROSITE" id="PS50105">
    <property type="entry name" value="SAM_DOMAIN"/>
    <property type="match status" value="1"/>
</dbReference>
<evidence type="ECO:0000313" key="4">
    <source>
        <dbReference type="EMBL" id="ETO35334.1"/>
    </source>
</evidence>
<dbReference type="InterPro" id="IPR001660">
    <property type="entry name" value="SAM"/>
</dbReference>
<dbReference type="InterPro" id="IPR026983">
    <property type="entry name" value="DHC"/>
</dbReference>
<dbReference type="InterPro" id="IPR013594">
    <property type="entry name" value="Dynein_heavy_tail"/>
</dbReference>
<dbReference type="Proteomes" id="UP000023152">
    <property type="component" value="Unassembled WGS sequence"/>
</dbReference>
<comment type="similarity">
    <text evidence="1">Belongs to the dynein heavy chain family.</text>
</comment>
<dbReference type="Pfam" id="PF08393">
    <property type="entry name" value="DHC_N2"/>
    <property type="match status" value="1"/>
</dbReference>
<dbReference type="EMBL" id="ASPP01001715">
    <property type="protein sequence ID" value="ETO35334.1"/>
    <property type="molecule type" value="Genomic_DNA"/>
</dbReference>
<sequence length="1078" mass="126358">MFMNYADFIARTNGTDRLFREFQHKFSKLQTEVRHQRLRERYHGVWTLRDEDTEMNNLEKRIEAIKQIRDSHYVLENALDPSLSSPSPSSSSLSVADKQLLEEMKKTLVDAYEVFRAIDILRCLDSQWEQCAHTYTAKIEEIEEQLRLMIRMKMEQAGDSKEMFRVCERFNKLFVRDKIRAAVWDFQQELITNVEKEIKDLLERYRKRYASIPASALTELRDIPSVSGEVIWMNQLKRQLSILERRVDAVLGKKWQERYNSGQVLAQLISRFAAKLDPRPLIEQWVAEANLLPLFDVESFIFSIEQGTIGGHMSLAVNFDEQYVTLFKEMRRLSSLGIRIHKGTLLAQRALQATRVDVQLTLDCVDVKRRYPISVKLKEAVAMFARTCRQIEECTLQMDDVDALSMMPHLPALVDERKRICQRQFLKGAERRWSTPDRLLSEYVDALAKQVLELQDNTKRALDLTERTNHICWSCNSAVWCPLIWNNTWISCETLCCNWMTSTFLRCKHANTFWRNSPILHVITISSNQKIEIEPPMMESKLNLGQDLQMWLAKIVSLKRPTVYSKEEKDNDKEQGEEETFRSILNAVKIENIIQCYAKIQKVCEVATKYAYSWLSYQGLWDLKLPDIFAALDNNITYWMRLINDMKQGQEALNTTEIEKSFGPIVIQFGTLKAKVSNKFIDFYKQILKMFIARLDKIIRELHASATKGKYELEETSFTVSDVHDIVKAVTVLQKLQKQSSGWQALWEECKEAEKLLQHYRYVLPPTWIRSTQMKGVLDDFFAVLHKRWNALQLNTQAIYAKLDEQIEVIVADVQRTEQRWRIEKPTHGWAKTWTEEEVQDWLRQYHNGTLRFAVEAVKRNSIDGRALHKIATANDMRIFSIVQTKFEVPDTKQQELLVSGLRTLLFTRADIEKKLNEFEVILNRLEETYKDVKSAKDAMCMVMEINVHNNNDSMIDTMTNEREVEIERVLDSIQKELTGLKEVYQILSDKQDELDTIGKQPFLGMDTKALAKMLRQMEEGLMKLPNKIRQYQAYDKFVSLLKHKQKMNKNMFTDLSCGILRPKHWNELDKLLNWSKK</sequence>
<dbReference type="InterPro" id="IPR013761">
    <property type="entry name" value="SAM/pointed_sf"/>
</dbReference>
<evidence type="ECO:0000313" key="5">
    <source>
        <dbReference type="Proteomes" id="UP000023152"/>
    </source>
</evidence>
<feature type="coiled-coil region" evidence="2">
    <location>
        <begin position="909"/>
        <end position="936"/>
    </location>
</feature>
<accession>X6PB85</accession>
<dbReference type="GO" id="GO:0051959">
    <property type="term" value="F:dynein light intermediate chain binding"/>
    <property type="evidence" value="ECO:0007669"/>
    <property type="project" value="InterPro"/>
</dbReference>
<dbReference type="GO" id="GO:0007018">
    <property type="term" value="P:microtubule-based movement"/>
    <property type="evidence" value="ECO:0007669"/>
    <property type="project" value="InterPro"/>
</dbReference>
<evidence type="ECO:0000256" key="2">
    <source>
        <dbReference type="SAM" id="Coils"/>
    </source>
</evidence>
<dbReference type="PANTHER" id="PTHR46532:SF4">
    <property type="entry name" value="AAA+ ATPASE DOMAIN-CONTAINING PROTEIN"/>
    <property type="match status" value="1"/>
</dbReference>
<proteinExistence type="inferred from homology"/>
<reference evidence="4 5" key="1">
    <citation type="journal article" date="2013" name="Curr. Biol.">
        <title>The Genome of the Foraminiferan Reticulomyxa filosa.</title>
        <authorList>
            <person name="Glockner G."/>
            <person name="Hulsmann N."/>
            <person name="Schleicher M."/>
            <person name="Noegel A.A."/>
            <person name="Eichinger L."/>
            <person name="Gallinger C."/>
            <person name="Pawlowski J."/>
            <person name="Sierra R."/>
            <person name="Euteneuer U."/>
            <person name="Pillet L."/>
            <person name="Moustafa A."/>
            <person name="Platzer M."/>
            <person name="Groth M."/>
            <person name="Szafranski K."/>
            <person name="Schliwa M."/>
        </authorList>
    </citation>
    <scope>NUCLEOTIDE SEQUENCE [LARGE SCALE GENOMIC DNA]</scope>
</reference>
<gene>
    <name evidence="4" type="ORF">RFI_01730</name>
</gene>
<dbReference type="GO" id="GO:0045505">
    <property type="term" value="F:dynein intermediate chain binding"/>
    <property type="evidence" value="ECO:0007669"/>
    <property type="project" value="InterPro"/>
</dbReference>
<evidence type="ECO:0000259" key="3">
    <source>
        <dbReference type="PROSITE" id="PS50105"/>
    </source>
</evidence>
<protein>
    <submittedName>
        <fullName evidence="4">Dynein heavy chain</fullName>
    </submittedName>
</protein>
<dbReference type="PANTHER" id="PTHR46532">
    <property type="entry name" value="MALE FERTILITY FACTOR KL5"/>
    <property type="match status" value="1"/>
</dbReference>
<keyword evidence="5" id="KW-1185">Reference proteome</keyword>
<dbReference type="GO" id="GO:0005858">
    <property type="term" value="C:axonemal dynein complex"/>
    <property type="evidence" value="ECO:0007669"/>
    <property type="project" value="TreeGrafter"/>
</dbReference>
<dbReference type="Pfam" id="PF08385">
    <property type="entry name" value="DHC_N1"/>
    <property type="match status" value="1"/>
</dbReference>
<dbReference type="Gene3D" id="1.10.150.50">
    <property type="entry name" value="Transcription Factor, Ets-1"/>
    <property type="match status" value="1"/>
</dbReference>
<comment type="caution">
    <text evidence="4">The sequence shown here is derived from an EMBL/GenBank/DDBJ whole genome shotgun (WGS) entry which is preliminary data.</text>
</comment>
<name>X6PB85_RETFI</name>
<keyword evidence="2" id="KW-0175">Coiled coil</keyword>
<dbReference type="AlphaFoldDB" id="X6PB85"/>
<feature type="domain" description="SAM" evidence="3">
    <location>
        <begin position="834"/>
        <end position="908"/>
    </location>
</feature>
<evidence type="ECO:0000256" key="1">
    <source>
        <dbReference type="ARBA" id="ARBA00008887"/>
    </source>
</evidence>
<organism evidence="4 5">
    <name type="scientific">Reticulomyxa filosa</name>
    <dbReference type="NCBI Taxonomy" id="46433"/>
    <lineage>
        <taxon>Eukaryota</taxon>
        <taxon>Sar</taxon>
        <taxon>Rhizaria</taxon>
        <taxon>Retaria</taxon>
        <taxon>Foraminifera</taxon>
        <taxon>Monothalamids</taxon>
        <taxon>Reticulomyxidae</taxon>
        <taxon>Reticulomyxa</taxon>
    </lineage>
</organism>
<dbReference type="OrthoDB" id="447173at2759"/>